<evidence type="ECO:0000313" key="2">
    <source>
        <dbReference type="EMBL" id="SDZ93227.1"/>
    </source>
</evidence>
<dbReference type="InterPro" id="IPR022193">
    <property type="entry name" value="DUF3718"/>
</dbReference>
<proteinExistence type="predicted"/>
<feature type="signal peptide" evidence="1">
    <location>
        <begin position="1"/>
        <end position="24"/>
    </location>
</feature>
<evidence type="ECO:0000256" key="1">
    <source>
        <dbReference type="SAM" id="SignalP"/>
    </source>
</evidence>
<dbReference type="EMBL" id="FNRM01000001">
    <property type="protein sequence ID" value="SDZ93227.1"/>
    <property type="molecule type" value="Genomic_DNA"/>
</dbReference>
<protein>
    <recommendedName>
        <fullName evidence="4">DUF3718 domain-containing protein</fullName>
    </recommendedName>
</protein>
<keyword evidence="3" id="KW-1185">Reference proteome</keyword>
<sequence length="123" mass="13268">MKLKFVALASVLAATGVFSSQAQADQQLAVSICSYVAADSRNDLRKTLSDHRLRLRNVYDGILCDGLPLVRHAIRHNANDTADFIIRQLPGSQVASSGDIEWAESNGFSGSPVIEAIRARANS</sequence>
<gene>
    <name evidence="2" type="ORF">SAMN04488051_10162</name>
</gene>
<evidence type="ECO:0008006" key="4">
    <source>
        <dbReference type="Google" id="ProtNLM"/>
    </source>
</evidence>
<dbReference type="Pfam" id="PF12514">
    <property type="entry name" value="DUF3718"/>
    <property type="match status" value="1"/>
</dbReference>
<dbReference type="RefSeq" id="WP_091337817.1">
    <property type="nucleotide sequence ID" value="NZ_FNRM01000001.1"/>
</dbReference>
<organism evidence="2 3">
    <name type="scientific">Alkalimonas amylolytica</name>
    <dbReference type="NCBI Taxonomy" id="152573"/>
    <lineage>
        <taxon>Bacteria</taxon>
        <taxon>Pseudomonadati</taxon>
        <taxon>Pseudomonadota</taxon>
        <taxon>Gammaproteobacteria</taxon>
        <taxon>Alkalimonas</taxon>
    </lineage>
</organism>
<name>A0A1H3X1F5_ALKAM</name>
<accession>A0A1H3X1F5</accession>
<feature type="chain" id="PRO_5011759633" description="DUF3718 domain-containing protein" evidence="1">
    <location>
        <begin position="25"/>
        <end position="123"/>
    </location>
</feature>
<keyword evidence="1" id="KW-0732">Signal</keyword>
<dbReference type="STRING" id="152573.SAMN04488051_10162"/>
<evidence type="ECO:0000313" key="3">
    <source>
        <dbReference type="Proteomes" id="UP000198773"/>
    </source>
</evidence>
<reference evidence="2 3" key="1">
    <citation type="submission" date="2016-10" db="EMBL/GenBank/DDBJ databases">
        <authorList>
            <person name="de Groot N.N."/>
        </authorList>
    </citation>
    <scope>NUCLEOTIDE SEQUENCE [LARGE SCALE GENOMIC DNA]</scope>
    <source>
        <strain evidence="2 3">CGMCC 1.3430</strain>
    </source>
</reference>
<dbReference type="Proteomes" id="UP000198773">
    <property type="component" value="Unassembled WGS sequence"/>
</dbReference>
<dbReference type="OrthoDB" id="6197363at2"/>
<dbReference type="AlphaFoldDB" id="A0A1H3X1F5"/>